<dbReference type="Gene3D" id="3.40.50.150">
    <property type="entry name" value="Vaccinia Virus protein VP39"/>
    <property type="match status" value="1"/>
</dbReference>
<evidence type="ECO:0000259" key="5">
    <source>
        <dbReference type="Pfam" id="PF01555"/>
    </source>
</evidence>
<evidence type="ECO:0000256" key="3">
    <source>
        <dbReference type="ARBA" id="ARBA00022679"/>
    </source>
</evidence>
<evidence type="ECO:0000256" key="4">
    <source>
        <dbReference type="ARBA" id="ARBA00022691"/>
    </source>
</evidence>
<dbReference type="Pfam" id="PF01555">
    <property type="entry name" value="N6_N4_Mtase"/>
    <property type="match status" value="1"/>
</dbReference>
<proteinExistence type="inferred from homology"/>
<evidence type="ECO:0000313" key="6">
    <source>
        <dbReference type="EMBL" id="GAI28474.1"/>
    </source>
</evidence>
<name>X1PC56_9ZZZZ</name>
<keyword evidence="3" id="KW-0808">Transferase</keyword>
<feature type="non-terminal residue" evidence="6">
    <location>
        <position position="217"/>
    </location>
</feature>
<reference evidence="6" key="1">
    <citation type="journal article" date="2014" name="Front. Microbiol.">
        <title>High frequency of phylogenetically diverse reductive dehalogenase-homologous genes in deep subseafloor sedimentary metagenomes.</title>
        <authorList>
            <person name="Kawai M."/>
            <person name="Futagami T."/>
            <person name="Toyoda A."/>
            <person name="Takaki Y."/>
            <person name="Nishi S."/>
            <person name="Hori S."/>
            <person name="Arai W."/>
            <person name="Tsubouchi T."/>
            <person name="Morono Y."/>
            <person name="Uchiyama I."/>
            <person name="Ito T."/>
            <person name="Fujiyama A."/>
            <person name="Inagaki F."/>
            <person name="Takami H."/>
        </authorList>
    </citation>
    <scope>NUCLEOTIDE SEQUENCE</scope>
    <source>
        <strain evidence="6">Expedition CK06-06</strain>
    </source>
</reference>
<organism evidence="6">
    <name type="scientific">marine sediment metagenome</name>
    <dbReference type="NCBI Taxonomy" id="412755"/>
    <lineage>
        <taxon>unclassified sequences</taxon>
        <taxon>metagenomes</taxon>
        <taxon>ecological metagenomes</taxon>
    </lineage>
</organism>
<comment type="similarity">
    <text evidence="1">Belongs to the N(4)/N(6)-methyltransferase family.</text>
</comment>
<accession>X1PC56</accession>
<gene>
    <name evidence="6" type="ORF">S06H3_26373</name>
</gene>
<dbReference type="PROSITE" id="PS00092">
    <property type="entry name" value="N6_MTASE"/>
    <property type="match status" value="1"/>
</dbReference>
<dbReference type="SUPFAM" id="SSF53335">
    <property type="entry name" value="S-adenosyl-L-methionine-dependent methyltransferases"/>
    <property type="match status" value="1"/>
</dbReference>
<dbReference type="GO" id="GO:0032259">
    <property type="term" value="P:methylation"/>
    <property type="evidence" value="ECO:0007669"/>
    <property type="project" value="UniProtKB-KW"/>
</dbReference>
<keyword evidence="2" id="KW-0489">Methyltransferase</keyword>
<dbReference type="PRINTS" id="PR00506">
    <property type="entry name" value="D21N6MTFRASE"/>
</dbReference>
<keyword evidence="4" id="KW-0949">S-adenosyl-L-methionine</keyword>
<dbReference type="AlphaFoldDB" id="X1PC56"/>
<evidence type="ECO:0000256" key="2">
    <source>
        <dbReference type="ARBA" id="ARBA00022603"/>
    </source>
</evidence>
<dbReference type="EMBL" id="BARV01015240">
    <property type="protein sequence ID" value="GAI28474.1"/>
    <property type="molecule type" value="Genomic_DNA"/>
</dbReference>
<comment type="caution">
    <text evidence="6">The sequence shown here is derived from an EMBL/GenBank/DDBJ whole genome shotgun (WGS) entry which is preliminary data.</text>
</comment>
<protein>
    <recommendedName>
        <fullName evidence="5">DNA methylase N-4/N-6 domain-containing protein</fullName>
    </recommendedName>
</protein>
<dbReference type="InterPro" id="IPR002295">
    <property type="entry name" value="N4/N6-MTase_EcoPI_Mod-like"/>
</dbReference>
<feature type="domain" description="DNA methylase N-4/N-6" evidence="5">
    <location>
        <begin position="80"/>
        <end position="177"/>
    </location>
</feature>
<dbReference type="InterPro" id="IPR002052">
    <property type="entry name" value="DNA_methylase_N6_adenine_CS"/>
</dbReference>
<dbReference type="InterPro" id="IPR002941">
    <property type="entry name" value="DNA_methylase_N4/N6"/>
</dbReference>
<dbReference type="InterPro" id="IPR029063">
    <property type="entry name" value="SAM-dependent_MTases_sf"/>
</dbReference>
<dbReference type="GO" id="GO:0008170">
    <property type="term" value="F:N-methyltransferase activity"/>
    <property type="evidence" value="ECO:0007669"/>
    <property type="project" value="InterPro"/>
</dbReference>
<sequence length="217" mass="25551">MARKLTPERQKQKQEALSLRYDLGWTERRIVDHLHLAKTTIHEWLVGNSHKGLVGNNTHITHLEGDCLEILPTLPDESADVLLTDPPYSVMEDYDWDKKDDEFYRQWLSLVKPKLKAKHSGFIFFDSRRSYEFEGILRDYFPIKNRIVWIRKNMSMGRVIKDSFISSYEVVYYFGNRALDLPKNWGAERFDSCEFAAPQSNFSDKKLHPTQKPINLI</sequence>
<evidence type="ECO:0000256" key="1">
    <source>
        <dbReference type="ARBA" id="ARBA00006594"/>
    </source>
</evidence>
<dbReference type="GO" id="GO:0003677">
    <property type="term" value="F:DNA binding"/>
    <property type="evidence" value="ECO:0007669"/>
    <property type="project" value="InterPro"/>
</dbReference>